<name>A0A133XE87_9RHOO</name>
<gene>
    <name evidence="1" type="ORF">AT959_14855</name>
</gene>
<evidence type="ECO:0008006" key="3">
    <source>
        <dbReference type="Google" id="ProtNLM"/>
    </source>
</evidence>
<keyword evidence="2" id="KW-1185">Reference proteome</keyword>
<organism evidence="1 2">
    <name type="scientific">Dechloromonas denitrificans</name>
    <dbReference type="NCBI Taxonomy" id="281362"/>
    <lineage>
        <taxon>Bacteria</taxon>
        <taxon>Pseudomonadati</taxon>
        <taxon>Pseudomonadota</taxon>
        <taxon>Betaproteobacteria</taxon>
        <taxon>Rhodocyclales</taxon>
        <taxon>Azonexaceae</taxon>
        <taxon>Dechloromonas</taxon>
    </lineage>
</organism>
<dbReference type="InterPro" id="IPR009562">
    <property type="entry name" value="DUF1178"/>
</dbReference>
<reference evidence="1 2" key="1">
    <citation type="submission" date="2015-12" db="EMBL/GenBank/DDBJ databases">
        <title>Nitrous oxide reduction kinetics distinguish bacteria harboring typical versus atypical NosZ.</title>
        <authorList>
            <person name="Yoon S."/>
            <person name="Nissen S."/>
            <person name="Park D."/>
            <person name="Sanford R.A."/>
            <person name="Loeffler F.E."/>
        </authorList>
    </citation>
    <scope>NUCLEOTIDE SEQUENCE [LARGE SCALE GENOMIC DNA]</scope>
    <source>
        <strain evidence="1 2">ATCC BAA-841</strain>
    </source>
</reference>
<evidence type="ECO:0000313" key="2">
    <source>
        <dbReference type="Proteomes" id="UP000070186"/>
    </source>
</evidence>
<accession>A0A133XE87</accession>
<proteinExistence type="predicted"/>
<evidence type="ECO:0000313" key="1">
    <source>
        <dbReference type="EMBL" id="KXB29253.1"/>
    </source>
</evidence>
<protein>
    <recommendedName>
        <fullName evidence="3">DUF1178 domain-containing protein</fullName>
    </recommendedName>
</protein>
<dbReference type="Pfam" id="PF06676">
    <property type="entry name" value="DUF1178"/>
    <property type="match status" value="1"/>
</dbReference>
<dbReference type="EMBL" id="LODL01000035">
    <property type="protein sequence ID" value="KXB29253.1"/>
    <property type="molecule type" value="Genomic_DNA"/>
</dbReference>
<dbReference type="AlphaFoldDB" id="A0A133XE87"/>
<dbReference type="Proteomes" id="UP000070186">
    <property type="component" value="Unassembled WGS sequence"/>
</dbReference>
<sequence length="60" mass="6799">MINNSEDVGNSFAEEARKIHYNQAPERPIRGDATDEECEELRDEGIPILRLPATSEEDLN</sequence>
<comment type="caution">
    <text evidence="1">The sequence shown here is derived from an EMBL/GenBank/DDBJ whole genome shotgun (WGS) entry which is preliminary data.</text>
</comment>